<protein>
    <submittedName>
        <fullName evidence="2">Uncharacterized protein</fullName>
    </submittedName>
</protein>
<reference evidence="2 3" key="1">
    <citation type="submission" date="2020-09" db="EMBL/GenBank/DDBJ databases">
        <title>De no assembly of potato wild relative species, Solanum commersonii.</title>
        <authorList>
            <person name="Cho K."/>
        </authorList>
    </citation>
    <scope>NUCLEOTIDE SEQUENCE [LARGE SCALE GENOMIC DNA]</scope>
    <source>
        <strain evidence="2">LZ3.2</strain>
        <tissue evidence="2">Leaf</tissue>
    </source>
</reference>
<dbReference type="AlphaFoldDB" id="A0A9J5WYP2"/>
<proteinExistence type="predicted"/>
<accession>A0A9J5WYP2</accession>
<feature type="region of interest" description="Disordered" evidence="1">
    <location>
        <begin position="1"/>
        <end position="29"/>
    </location>
</feature>
<name>A0A9J5WYP2_SOLCO</name>
<gene>
    <name evidence="2" type="ORF">H5410_051122</name>
</gene>
<evidence type="ECO:0000313" key="3">
    <source>
        <dbReference type="Proteomes" id="UP000824120"/>
    </source>
</evidence>
<dbReference type="Proteomes" id="UP000824120">
    <property type="component" value="Chromosome 10"/>
</dbReference>
<evidence type="ECO:0000313" key="2">
    <source>
        <dbReference type="EMBL" id="KAG5580495.1"/>
    </source>
</evidence>
<organism evidence="2 3">
    <name type="scientific">Solanum commersonii</name>
    <name type="common">Commerson's wild potato</name>
    <name type="synonym">Commerson's nightshade</name>
    <dbReference type="NCBI Taxonomy" id="4109"/>
    <lineage>
        <taxon>Eukaryota</taxon>
        <taxon>Viridiplantae</taxon>
        <taxon>Streptophyta</taxon>
        <taxon>Embryophyta</taxon>
        <taxon>Tracheophyta</taxon>
        <taxon>Spermatophyta</taxon>
        <taxon>Magnoliopsida</taxon>
        <taxon>eudicotyledons</taxon>
        <taxon>Gunneridae</taxon>
        <taxon>Pentapetalae</taxon>
        <taxon>asterids</taxon>
        <taxon>lamiids</taxon>
        <taxon>Solanales</taxon>
        <taxon>Solanaceae</taxon>
        <taxon>Solanoideae</taxon>
        <taxon>Solaneae</taxon>
        <taxon>Solanum</taxon>
    </lineage>
</organism>
<keyword evidence="3" id="KW-1185">Reference proteome</keyword>
<dbReference type="EMBL" id="JACXVP010000010">
    <property type="protein sequence ID" value="KAG5580495.1"/>
    <property type="molecule type" value="Genomic_DNA"/>
</dbReference>
<sequence length="130" mass="14573">MDAPETSEIPPSTTRYVQRDESEVNQSDAELDEEMIKVRVESIYADLSDFEEMIMRSVIQTSLTETSMAAPSGSCSVVPSEVTPSTVDQVQTDALALMLVQMERLYRQDSLFTSYVTLFCLLDILVFVCI</sequence>
<comment type="caution">
    <text evidence="2">The sequence shown here is derived from an EMBL/GenBank/DDBJ whole genome shotgun (WGS) entry which is preliminary data.</text>
</comment>
<evidence type="ECO:0000256" key="1">
    <source>
        <dbReference type="SAM" id="MobiDB-lite"/>
    </source>
</evidence>